<dbReference type="EMBL" id="CAJOBJ010349078">
    <property type="protein sequence ID" value="CAF5205724.1"/>
    <property type="molecule type" value="Genomic_DNA"/>
</dbReference>
<comment type="caution">
    <text evidence="4">The sequence shown here is derived from an EMBL/GenBank/DDBJ whole genome shotgun (WGS) entry which is preliminary data.</text>
</comment>
<dbReference type="EMBL" id="CAJNRF010003561">
    <property type="protein sequence ID" value="CAF2051888.1"/>
    <property type="molecule type" value="Genomic_DNA"/>
</dbReference>
<dbReference type="Proteomes" id="UP000681967">
    <property type="component" value="Unassembled WGS sequence"/>
</dbReference>
<dbReference type="EMBL" id="CAJOBH010000356">
    <property type="protein sequence ID" value="CAF3784705.1"/>
    <property type="molecule type" value="Genomic_DNA"/>
</dbReference>
<evidence type="ECO:0000313" key="2">
    <source>
        <dbReference type="EMBL" id="CAF1225826.1"/>
    </source>
</evidence>
<evidence type="ECO:0000313" key="1">
    <source>
        <dbReference type="EMBL" id="CAF1211936.1"/>
    </source>
</evidence>
<dbReference type="Proteomes" id="UP000663834">
    <property type="component" value="Unassembled WGS sequence"/>
</dbReference>
<evidence type="ECO:0000313" key="7">
    <source>
        <dbReference type="EMBL" id="CAF5205724.1"/>
    </source>
</evidence>
<evidence type="ECO:0000313" key="6">
    <source>
        <dbReference type="EMBL" id="CAF3858049.1"/>
    </source>
</evidence>
<gene>
    <name evidence="5" type="ORF">BYL167_LOCUS2120</name>
    <name evidence="2" type="ORF">CJN711_LOCUS13240</name>
    <name evidence="7" type="ORF">GIL414_LOCUS78072</name>
    <name evidence="1" type="ORF">KQP761_LOCUS378</name>
    <name evidence="3" type="ORF">MBJ925_LOCUS4256</name>
    <name evidence="6" type="ORF">OVN521_LOCUS7223</name>
    <name evidence="4" type="ORF">WKI299_LOCUS10305</name>
</gene>
<dbReference type="OrthoDB" id="10033338at2759"/>
<accession>A0A816PSG2</accession>
<reference evidence="4" key="1">
    <citation type="submission" date="2021-02" db="EMBL/GenBank/DDBJ databases">
        <authorList>
            <person name="Nowell W R."/>
        </authorList>
    </citation>
    <scope>NUCLEOTIDE SEQUENCE</scope>
</reference>
<evidence type="ECO:0000313" key="5">
    <source>
        <dbReference type="EMBL" id="CAF3784705.1"/>
    </source>
</evidence>
<keyword evidence="9" id="KW-1185">Reference proteome</keyword>
<sequence length="242" mass="27904">MSSAGTDITLYIRRKHSPPPSVLLLTIPNDNNYEYSSIISNGNHQPTNIIDLHVKNSDVQDTSNLSFTWQRYSKKSGQISLAPDVAYRNRYLDETEREKFNTNNGNNQCYSISSRSQKSFQSEFTDAFSDHKLKSLEQQNSSYKYSTIYDYLRASMRDNERRRNSAQQNLSLRVKRPQNEDYTLRRALANKKSSIRISTSRSSSTTTQSISTHLNKNIKSSQSFVNYINYSRVANSSQLYQT</sequence>
<name>A0A816PSG2_9BILA</name>
<dbReference type="EMBL" id="CAJNOV010005801">
    <property type="protein sequence ID" value="CAF1225826.1"/>
    <property type="molecule type" value="Genomic_DNA"/>
</dbReference>
<dbReference type="Proteomes" id="UP000663824">
    <property type="component" value="Unassembled WGS sequence"/>
</dbReference>
<evidence type="ECO:0000313" key="9">
    <source>
        <dbReference type="Proteomes" id="UP000663866"/>
    </source>
</evidence>
<evidence type="ECO:0000313" key="4">
    <source>
        <dbReference type="EMBL" id="CAF2051888.1"/>
    </source>
</evidence>
<protein>
    <submittedName>
        <fullName evidence="4">Uncharacterized protein</fullName>
    </submittedName>
</protein>
<dbReference type="Proteomes" id="UP000663855">
    <property type="component" value="Unassembled WGS sequence"/>
</dbReference>
<dbReference type="Proteomes" id="UP000681720">
    <property type="component" value="Unassembled WGS sequence"/>
</dbReference>
<dbReference type="EMBL" id="CAJNRE010000714">
    <property type="protein sequence ID" value="CAF1930930.1"/>
    <property type="molecule type" value="Genomic_DNA"/>
</dbReference>
<dbReference type="EMBL" id="CAJOBG010000787">
    <property type="protein sequence ID" value="CAF3858049.1"/>
    <property type="molecule type" value="Genomic_DNA"/>
</dbReference>
<dbReference type="Proteomes" id="UP000663866">
    <property type="component" value="Unassembled WGS sequence"/>
</dbReference>
<dbReference type="Proteomes" id="UP000663856">
    <property type="component" value="Unassembled WGS sequence"/>
</dbReference>
<evidence type="ECO:0000313" key="3">
    <source>
        <dbReference type="EMBL" id="CAF1930930.1"/>
    </source>
</evidence>
<evidence type="ECO:0000313" key="8">
    <source>
        <dbReference type="Proteomes" id="UP000663856"/>
    </source>
</evidence>
<dbReference type="AlphaFoldDB" id="A0A816PSG2"/>
<dbReference type="EMBL" id="CAJNOW010000028">
    <property type="protein sequence ID" value="CAF1211936.1"/>
    <property type="molecule type" value="Genomic_DNA"/>
</dbReference>
<proteinExistence type="predicted"/>
<organism evidence="4 8">
    <name type="scientific">Rotaria magnacalcarata</name>
    <dbReference type="NCBI Taxonomy" id="392030"/>
    <lineage>
        <taxon>Eukaryota</taxon>
        <taxon>Metazoa</taxon>
        <taxon>Spiralia</taxon>
        <taxon>Gnathifera</taxon>
        <taxon>Rotifera</taxon>
        <taxon>Eurotatoria</taxon>
        <taxon>Bdelloidea</taxon>
        <taxon>Philodinida</taxon>
        <taxon>Philodinidae</taxon>
        <taxon>Rotaria</taxon>
    </lineage>
</organism>